<keyword evidence="2" id="KW-0238">DNA-binding</keyword>
<dbReference type="GO" id="GO:0009307">
    <property type="term" value="P:DNA restriction-modification system"/>
    <property type="evidence" value="ECO:0007669"/>
    <property type="project" value="UniProtKB-KW"/>
</dbReference>
<dbReference type="InterPro" id="IPR044946">
    <property type="entry name" value="Restrct_endonuc_typeI_TRD_sf"/>
</dbReference>
<dbReference type="Proteomes" id="UP000215383">
    <property type="component" value="Chromosome 1"/>
</dbReference>
<dbReference type="AlphaFoldDB" id="A0A239TBW6"/>
<sequence>MSGLECSEIYFNNIHDNLFRLEAEYYKKIYLSIEKKLANYNELGMYVNSINCGPFGSSLLDDKYEINGVLVVRPFNLKQLTIENENLVYISEETLHDNNLKKYGRNTVLFSRVGDIKIGVSNRDNITISPNIIAVSLKNEFLAKYVAVFFYTKYGFLQIKRQLKISAQPTISTNVIEKLKIPFFDKLVDRIISKLDITENLMQQANKAYLKAEQLLVKELNIKIENNSNINIKSFNNSFSNSGRLDAEYYLAKYEALQKNIYKYPKKGNICSIITLQDKNITPKDNKKYKYIELANIDNIGNIIDCTEDFGVNLPTRARRIVHTGDVIVSSIEGSLNKCALITEEFDGAFCSTGFFVIKSGIFTSETLLVLFKSEILQNLMKKGCSGTILTAISKEEFEKICIPILNDNIQQKITCYIKQSKLLYNQSKLLLEAAKKSVEIAIEQNEDIALNYLQEQSDNILNNN</sequence>
<dbReference type="RefSeq" id="WP_051177533.1">
    <property type="nucleotide sequence ID" value="NZ_LT906446.1"/>
</dbReference>
<dbReference type="GO" id="GO:0003677">
    <property type="term" value="F:DNA binding"/>
    <property type="evidence" value="ECO:0007669"/>
    <property type="project" value="UniProtKB-KW"/>
</dbReference>
<dbReference type="eggNOG" id="COG0732">
    <property type="taxonomic scope" value="Bacteria"/>
</dbReference>
<gene>
    <name evidence="3" type="ORF">SAMEA4364220_00351</name>
</gene>
<dbReference type="Gene3D" id="3.90.220.20">
    <property type="entry name" value="DNA methylase specificity domains"/>
    <property type="match status" value="2"/>
</dbReference>
<evidence type="ECO:0000313" key="4">
    <source>
        <dbReference type="Proteomes" id="UP000215383"/>
    </source>
</evidence>
<proteinExistence type="predicted"/>
<dbReference type="PANTHER" id="PTHR30408:SF12">
    <property type="entry name" value="TYPE I RESTRICTION ENZYME MJAVIII SPECIFICITY SUBUNIT"/>
    <property type="match status" value="1"/>
</dbReference>
<keyword evidence="1" id="KW-0680">Restriction system</keyword>
<dbReference type="SUPFAM" id="SSF116734">
    <property type="entry name" value="DNA methylase specificity domain"/>
    <property type="match status" value="2"/>
</dbReference>
<evidence type="ECO:0008006" key="5">
    <source>
        <dbReference type="Google" id="ProtNLM"/>
    </source>
</evidence>
<name>A0A239TBW6_9FIRM</name>
<evidence type="ECO:0000313" key="3">
    <source>
        <dbReference type="EMBL" id="SNU95230.1"/>
    </source>
</evidence>
<evidence type="ECO:0000256" key="1">
    <source>
        <dbReference type="ARBA" id="ARBA00022747"/>
    </source>
</evidence>
<dbReference type="PANTHER" id="PTHR30408">
    <property type="entry name" value="TYPE-1 RESTRICTION ENZYME ECOKI SPECIFICITY PROTEIN"/>
    <property type="match status" value="1"/>
</dbReference>
<dbReference type="REBASE" id="216013">
    <property type="entry name" value="S.Mhy10570ORF350P"/>
</dbReference>
<organism evidence="3 4">
    <name type="scientific">Megamonas hypermegale</name>
    <dbReference type="NCBI Taxonomy" id="158847"/>
    <lineage>
        <taxon>Bacteria</taxon>
        <taxon>Bacillati</taxon>
        <taxon>Bacillota</taxon>
        <taxon>Negativicutes</taxon>
        <taxon>Selenomonadales</taxon>
        <taxon>Selenomonadaceae</taxon>
        <taxon>Megamonas</taxon>
    </lineage>
</organism>
<evidence type="ECO:0000256" key="2">
    <source>
        <dbReference type="ARBA" id="ARBA00023125"/>
    </source>
</evidence>
<accession>A0A239TBW6</accession>
<dbReference type="GeneID" id="78506388"/>
<dbReference type="EMBL" id="LT906446">
    <property type="protein sequence ID" value="SNU95230.1"/>
    <property type="molecule type" value="Genomic_DNA"/>
</dbReference>
<protein>
    <recommendedName>
        <fullName evidence="5">EcoKI restriction-modification system protein HsdS</fullName>
    </recommendedName>
</protein>
<reference evidence="3 4" key="1">
    <citation type="submission" date="2017-06" db="EMBL/GenBank/DDBJ databases">
        <authorList>
            <consortium name="Pathogen Informatics"/>
        </authorList>
    </citation>
    <scope>NUCLEOTIDE SEQUENCE [LARGE SCALE GENOMIC DNA]</scope>
    <source>
        <strain evidence="3 4">NCTC10570</strain>
    </source>
</reference>
<keyword evidence="4" id="KW-1185">Reference proteome</keyword>
<dbReference type="InterPro" id="IPR052021">
    <property type="entry name" value="Type-I_RS_S_subunit"/>
</dbReference>